<keyword evidence="2" id="KW-1185">Reference proteome</keyword>
<reference evidence="1 2" key="1">
    <citation type="submission" date="2018-06" db="EMBL/GenBank/DDBJ databases">
        <title>Paenibacillus imtechensis sp. nov.</title>
        <authorList>
            <person name="Pinnaka A.K."/>
            <person name="Singh H."/>
            <person name="Kaur M."/>
        </authorList>
    </citation>
    <scope>NUCLEOTIDE SEQUENCE [LARGE SCALE GENOMIC DNA]</scope>
    <source>
        <strain evidence="1 2">SMB1</strain>
    </source>
</reference>
<evidence type="ECO:0000313" key="1">
    <source>
        <dbReference type="EMBL" id="PZD92965.1"/>
    </source>
</evidence>
<accession>A0A2W1LD46</accession>
<dbReference type="Gene3D" id="3.40.50.450">
    <property type="match status" value="1"/>
</dbReference>
<dbReference type="NCBIfam" id="NF010181">
    <property type="entry name" value="PRK13660.1"/>
    <property type="match status" value="1"/>
</dbReference>
<dbReference type="SUPFAM" id="SSF102405">
    <property type="entry name" value="MCP/YpsA-like"/>
    <property type="match status" value="1"/>
</dbReference>
<dbReference type="OrthoDB" id="2301957at2"/>
<evidence type="ECO:0008006" key="3">
    <source>
        <dbReference type="Google" id="ProtNLM"/>
    </source>
</evidence>
<comment type="caution">
    <text evidence="1">The sequence shown here is derived from an EMBL/GenBank/DDBJ whole genome shotgun (WGS) entry which is preliminary data.</text>
</comment>
<dbReference type="Pfam" id="PF06908">
    <property type="entry name" value="YpsA"/>
    <property type="match status" value="1"/>
</dbReference>
<dbReference type="PIRSF" id="PIRSF021290">
    <property type="entry name" value="DUF1273"/>
    <property type="match status" value="1"/>
</dbReference>
<dbReference type="EMBL" id="QKRB01000062">
    <property type="protein sequence ID" value="PZD92965.1"/>
    <property type="molecule type" value="Genomic_DNA"/>
</dbReference>
<protein>
    <recommendedName>
        <fullName evidence="3">DUF1273 domain-containing protein</fullName>
    </recommendedName>
</protein>
<proteinExistence type="predicted"/>
<sequence>MKNLLVTGYRAHELQIFNQKHPGIPFIQKAIRDRLVPLIEDGLEWMITPGSYGVDLWACELGIELKQEYPQFKISILAAYAKPEEKWKEERQDYYRTILKGIDYYGEVSSQPYSGGWQLKARDDMLLRKTDGMLLFYDEDAGEGSPRFYRERALKRQQQDGYPIITITAEDVQMVADEATMRFE</sequence>
<dbReference type="InterPro" id="IPR010697">
    <property type="entry name" value="YspA"/>
</dbReference>
<evidence type="ECO:0000313" key="2">
    <source>
        <dbReference type="Proteomes" id="UP000249522"/>
    </source>
</evidence>
<organism evidence="1 2">
    <name type="scientific">Paenibacillus sambharensis</name>
    <dbReference type="NCBI Taxonomy" id="1803190"/>
    <lineage>
        <taxon>Bacteria</taxon>
        <taxon>Bacillati</taxon>
        <taxon>Bacillota</taxon>
        <taxon>Bacilli</taxon>
        <taxon>Bacillales</taxon>
        <taxon>Paenibacillaceae</taxon>
        <taxon>Paenibacillus</taxon>
    </lineage>
</organism>
<dbReference type="PANTHER" id="PTHR38440:SF1">
    <property type="entry name" value="UPF0398 PROTEIN SPR0331"/>
    <property type="match status" value="1"/>
</dbReference>
<name>A0A2W1LD46_9BACL</name>
<dbReference type="Proteomes" id="UP000249522">
    <property type="component" value="Unassembled WGS sequence"/>
</dbReference>
<dbReference type="PANTHER" id="PTHR38440">
    <property type="entry name" value="UPF0398 PROTEIN YPSA"/>
    <property type="match status" value="1"/>
</dbReference>
<dbReference type="RefSeq" id="WP_111149790.1">
    <property type="nucleotide sequence ID" value="NZ_QKRB01000062.1"/>
</dbReference>
<dbReference type="AlphaFoldDB" id="A0A2W1LD46"/>
<gene>
    <name evidence="1" type="ORF">DNH61_25540</name>
</gene>